<dbReference type="AlphaFoldDB" id="A0A0E9VNB6"/>
<reference evidence="1" key="1">
    <citation type="submission" date="2014-11" db="EMBL/GenBank/DDBJ databases">
        <authorList>
            <person name="Amaro Gonzalez C."/>
        </authorList>
    </citation>
    <scope>NUCLEOTIDE SEQUENCE</scope>
</reference>
<evidence type="ECO:0000313" key="1">
    <source>
        <dbReference type="EMBL" id="JAH79624.1"/>
    </source>
</evidence>
<reference evidence="1" key="2">
    <citation type="journal article" date="2015" name="Fish Shellfish Immunol.">
        <title>Early steps in the European eel (Anguilla anguilla)-Vibrio vulnificus interaction in the gills: Role of the RtxA13 toxin.</title>
        <authorList>
            <person name="Callol A."/>
            <person name="Pajuelo D."/>
            <person name="Ebbesson L."/>
            <person name="Teles M."/>
            <person name="MacKenzie S."/>
            <person name="Amaro C."/>
        </authorList>
    </citation>
    <scope>NUCLEOTIDE SEQUENCE</scope>
</reference>
<organism evidence="1">
    <name type="scientific">Anguilla anguilla</name>
    <name type="common">European freshwater eel</name>
    <name type="synonym">Muraena anguilla</name>
    <dbReference type="NCBI Taxonomy" id="7936"/>
    <lineage>
        <taxon>Eukaryota</taxon>
        <taxon>Metazoa</taxon>
        <taxon>Chordata</taxon>
        <taxon>Craniata</taxon>
        <taxon>Vertebrata</taxon>
        <taxon>Euteleostomi</taxon>
        <taxon>Actinopterygii</taxon>
        <taxon>Neopterygii</taxon>
        <taxon>Teleostei</taxon>
        <taxon>Anguilliformes</taxon>
        <taxon>Anguillidae</taxon>
        <taxon>Anguilla</taxon>
    </lineage>
</organism>
<accession>A0A0E9VNB6</accession>
<dbReference type="EMBL" id="GBXM01028953">
    <property type="protein sequence ID" value="JAH79624.1"/>
    <property type="molecule type" value="Transcribed_RNA"/>
</dbReference>
<protein>
    <submittedName>
        <fullName evidence="1">Uncharacterized protein</fullName>
    </submittedName>
</protein>
<proteinExistence type="predicted"/>
<sequence length="28" mass="3151">MVSFGNTSQEFWDILDIVSQSGGLRFLC</sequence>
<name>A0A0E9VNB6_ANGAN</name>